<name>A0AAV9ZXL7_9AGAR</name>
<comment type="caution">
    <text evidence="1">The sequence shown here is derived from an EMBL/GenBank/DDBJ whole genome shotgun (WGS) entry which is preliminary data.</text>
</comment>
<proteinExistence type="predicted"/>
<gene>
    <name evidence="1" type="ORF">R3P38DRAFT_3371366</name>
</gene>
<dbReference type="Proteomes" id="UP001362999">
    <property type="component" value="Unassembled WGS sequence"/>
</dbReference>
<dbReference type="EMBL" id="JAWWNJ010000100">
    <property type="protein sequence ID" value="KAK6995995.1"/>
    <property type="molecule type" value="Genomic_DNA"/>
</dbReference>
<evidence type="ECO:0000313" key="2">
    <source>
        <dbReference type="Proteomes" id="UP001362999"/>
    </source>
</evidence>
<protein>
    <submittedName>
        <fullName evidence="1">Uncharacterized protein</fullName>
    </submittedName>
</protein>
<evidence type="ECO:0000313" key="1">
    <source>
        <dbReference type="EMBL" id="KAK6995995.1"/>
    </source>
</evidence>
<accession>A0AAV9ZXL7</accession>
<sequence length="243" mass="26712">MMVSSTPNGSMLATQAVWAGKGAGSLPTSDAEQMQEALNRGFIFSSAKSPKKGSHFSTFYTMKEWILKVIIPWLRGLVKMYDFFQSAEGRQIVQQAWRKCEVPGTAWNLSIDCLYGKDSEKALREYLREDQTLAVEIANRCGTARLSAFLAENPTALTEEEEGNFHTNDDSDVGLAILIKDALGVEVAAVEGSFSCNAPTTNLAALCDSNDGLVAADEGENMWFYTESGQRWCDVTEFDVESD</sequence>
<keyword evidence="2" id="KW-1185">Reference proteome</keyword>
<organism evidence="1 2">
    <name type="scientific">Favolaschia claudopus</name>
    <dbReference type="NCBI Taxonomy" id="2862362"/>
    <lineage>
        <taxon>Eukaryota</taxon>
        <taxon>Fungi</taxon>
        <taxon>Dikarya</taxon>
        <taxon>Basidiomycota</taxon>
        <taxon>Agaricomycotina</taxon>
        <taxon>Agaricomycetes</taxon>
        <taxon>Agaricomycetidae</taxon>
        <taxon>Agaricales</taxon>
        <taxon>Marasmiineae</taxon>
        <taxon>Mycenaceae</taxon>
        <taxon>Favolaschia</taxon>
    </lineage>
</organism>
<reference evidence="1 2" key="1">
    <citation type="journal article" date="2024" name="J Genomics">
        <title>Draft genome sequencing and assembly of Favolaschia claudopus CIRM-BRFM 2984 isolated from oak limbs.</title>
        <authorList>
            <person name="Navarro D."/>
            <person name="Drula E."/>
            <person name="Chaduli D."/>
            <person name="Cazenave R."/>
            <person name="Ahrendt S."/>
            <person name="Wang J."/>
            <person name="Lipzen A."/>
            <person name="Daum C."/>
            <person name="Barry K."/>
            <person name="Grigoriev I.V."/>
            <person name="Favel A."/>
            <person name="Rosso M.N."/>
            <person name="Martin F."/>
        </authorList>
    </citation>
    <scope>NUCLEOTIDE SEQUENCE [LARGE SCALE GENOMIC DNA]</scope>
    <source>
        <strain evidence="1 2">CIRM-BRFM 2984</strain>
    </source>
</reference>
<dbReference type="AlphaFoldDB" id="A0AAV9ZXL7"/>